<dbReference type="PANTHER" id="PTHR31566">
    <property type="entry name" value="CYTOCHROME C BIOGENESIS PROTEIN CCS1, CHLOROPLASTIC"/>
    <property type="match status" value="1"/>
</dbReference>
<dbReference type="Proteomes" id="UP000622317">
    <property type="component" value="Unassembled WGS sequence"/>
</dbReference>
<keyword evidence="9" id="KW-1185">Reference proteome</keyword>
<dbReference type="InterPro" id="IPR007816">
    <property type="entry name" value="ResB-like_domain"/>
</dbReference>
<evidence type="ECO:0000313" key="8">
    <source>
        <dbReference type="EMBL" id="MBD5780446.1"/>
    </source>
</evidence>
<keyword evidence="3" id="KW-0201">Cytochrome c-type biogenesis</keyword>
<feature type="transmembrane region" description="Helical" evidence="6">
    <location>
        <begin position="82"/>
        <end position="104"/>
    </location>
</feature>
<keyword evidence="4 6" id="KW-1133">Transmembrane helix</keyword>
<dbReference type="EMBL" id="JACYFG010000036">
    <property type="protein sequence ID" value="MBD5780446.1"/>
    <property type="molecule type" value="Genomic_DNA"/>
</dbReference>
<sequence>MVKNQLQSNPQTPPVTRSDYLVGVAICLATSLLASAVSIFQDGAPLVAPPWPANAILLALVSVWLFFIGLKGQRFAPTRLLGGLPFALCVIAHFFLWVLVAGTLPASDGSQLPEFARLLGLSQPITSIPFNAALILFLLNLGLATAGRLTKLKKARLKFYVSHGGMWLLISAGLLSSSDFERWELIVSEGNATAEVSRGDGSETRYLPFGVLLSDFSIEFFTTQLTLVDPEETKIVWQKGEPLIDLHAGNVAQIRGWQVEVLQSFEGALPHGDGYQPSDSPYAPPAAQLKATHLKSGESITGWTTCGNDQVPTTTILAGDSGFRFAMALPRPKRFASEITILKKGEAPFPVKVEVNQPVKVDGWELNQLSYDETAGKASRWTVLEAVRDPWIPVVYTGIALLALGALMHLLDRVSLNRNGQGEAAR</sequence>
<evidence type="ECO:0000259" key="7">
    <source>
        <dbReference type="Pfam" id="PF05140"/>
    </source>
</evidence>
<evidence type="ECO:0000256" key="6">
    <source>
        <dbReference type="SAM" id="Phobius"/>
    </source>
</evidence>
<feature type="transmembrane region" description="Helical" evidence="6">
    <location>
        <begin position="20"/>
        <end position="39"/>
    </location>
</feature>
<accession>A0A927F9X9</accession>
<evidence type="ECO:0000256" key="4">
    <source>
        <dbReference type="ARBA" id="ARBA00022989"/>
    </source>
</evidence>
<evidence type="ECO:0000256" key="5">
    <source>
        <dbReference type="ARBA" id="ARBA00023136"/>
    </source>
</evidence>
<protein>
    <submittedName>
        <fullName evidence="8">Cytochrome c biogenesis protein ResB</fullName>
    </submittedName>
</protein>
<evidence type="ECO:0000256" key="2">
    <source>
        <dbReference type="ARBA" id="ARBA00022692"/>
    </source>
</evidence>
<dbReference type="Pfam" id="PF05140">
    <property type="entry name" value="ResB"/>
    <property type="match status" value="1"/>
</dbReference>
<dbReference type="RefSeq" id="WP_191617547.1">
    <property type="nucleotide sequence ID" value="NZ_JACYFG010000036.1"/>
</dbReference>
<evidence type="ECO:0000256" key="3">
    <source>
        <dbReference type="ARBA" id="ARBA00022748"/>
    </source>
</evidence>
<name>A0A927F9X9_9BACT</name>
<evidence type="ECO:0000256" key="1">
    <source>
        <dbReference type="ARBA" id="ARBA00004141"/>
    </source>
</evidence>
<feature type="domain" description="ResB-like" evidence="7">
    <location>
        <begin position="331"/>
        <end position="374"/>
    </location>
</feature>
<organism evidence="8 9">
    <name type="scientific">Pelagicoccus enzymogenes</name>
    <dbReference type="NCBI Taxonomy" id="2773457"/>
    <lineage>
        <taxon>Bacteria</taxon>
        <taxon>Pseudomonadati</taxon>
        <taxon>Verrucomicrobiota</taxon>
        <taxon>Opitutia</taxon>
        <taxon>Puniceicoccales</taxon>
        <taxon>Pelagicoccaceae</taxon>
        <taxon>Pelagicoccus</taxon>
    </lineage>
</organism>
<feature type="transmembrane region" description="Helical" evidence="6">
    <location>
        <begin position="51"/>
        <end position="70"/>
    </location>
</feature>
<dbReference type="InterPro" id="IPR023494">
    <property type="entry name" value="Cyt_c_bgen_Ccs1/CcsB/ResB"/>
</dbReference>
<dbReference type="AlphaFoldDB" id="A0A927F9X9"/>
<proteinExistence type="predicted"/>
<comment type="caution">
    <text evidence="8">The sequence shown here is derived from an EMBL/GenBank/DDBJ whole genome shotgun (WGS) entry which is preliminary data.</text>
</comment>
<keyword evidence="5 6" id="KW-0472">Membrane</keyword>
<keyword evidence="2 6" id="KW-0812">Transmembrane</keyword>
<dbReference type="PANTHER" id="PTHR31566:SF5">
    <property type="entry name" value="RESB-LIKE DOMAIN-CONTAINING PROTEIN"/>
    <property type="match status" value="1"/>
</dbReference>
<feature type="transmembrane region" description="Helical" evidence="6">
    <location>
        <begin position="157"/>
        <end position="175"/>
    </location>
</feature>
<feature type="transmembrane region" description="Helical" evidence="6">
    <location>
        <begin position="124"/>
        <end position="145"/>
    </location>
</feature>
<evidence type="ECO:0000313" key="9">
    <source>
        <dbReference type="Proteomes" id="UP000622317"/>
    </source>
</evidence>
<reference evidence="8" key="1">
    <citation type="submission" date="2020-09" db="EMBL/GenBank/DDBJ databases">
        <title>Pelagicoccus enzymogenes sp. nov. with an EPS production, isolated from marine sediment.</title>
        <authorList>
            <person name="Feng X."/>
        </authorList>
    </citation>
    <scope>NUCLEOTIDE SEQUENCE</scope>
    <source>
        <strain evidence="8">NFK12</strain>
    </source>
</reference>
<gene>
    <name evidence="8" type="ORF">IEN85_13175</name>
</gene>
<comment type="subcellular location">
    <subcellularLocation>
        <location evidence="1">Membrane</location>
        <topology evidence="1">Multi-pass membrane protein</topology>
    </subcellularLocation>
</comment>